<dbReference type="PANTHER" id="PTHR35175:SF1">
    <property type="entry name" value="OXIDOREDUCTASE"/>
    <property type="match status" value="1"/>
</dbReference>
<organism evidence="2 3">
    <name type="scientific">Thalassotalea agarivorans</name>
    <name type="common">Thalassomonas agarivorans</name>
    <dbReference type="NCBI Taxonomy" id="349064"/>
    <lineage>
        <taxon>Bacteria</taxon>
        <taxon>Pseudomonadati</taxon>
        <taxon>Pseudomonadota</taxon>
        <taxon>Gammaproteobacteria</taxon>
        <taxon>Alteromonadales</taxon>
        <taxon>Colwelliaceae</taxon>
        <taxon>Thalassotalea</taxon>
    </lineage>
</organism>
<gene>
    <name evidence="2" type="ORF">SAMN05660429_00654</name>
</gene>
<accession>A0A1I0ADH8</accession>
<dbReference type="Proteomes" id="UP000199308">
    <property type="component" value="Unassembled WGS sequence"/>
</dbReference>
<evidence type="ECO:0000313" key="2">
    <source>
        <dbReference type="EMBL" id="SES91760.1"/>
    </source>
</evidence>
<keyword evidence="3" id="KW-1185">Reference proteome</keyword>
<evidence type="ECO:0000313" key="3">
    <source>
        <dbReference type="Proteomes" id="UP000199308"/>
    </source>
</evidence>
<dbReference type="InterPro" id="IPR010710">
    <property type="entry name" value="DUF1289"/>
</dbReference>
<dbReference type="Pfam" id="PF06945">
    <property type="entry name" value="DUF1289"/>
    <property type="match status" value="1"/>
</dbReference>
<dbReference type="AlphaFoldDB" id="A0A1I0ADH8"/>
<proteinExistence type="predicted"/>
<dbReference type="STRING" id="349064.SAMN05660429_00654"/>
<evidence type="ECO:0000256" key="1">
    <source>
        <dbReference type="SAM" id="MobiDB-lite"/>
    </source>
</evidence>
<dbReference type="RefSeq" id="WP_093327657.1">
    <property type="nucleotide sequence ID" value="NZ_AP027363.1"/>
</dbReference>
<sequence length="102" mass="11852">MQLDFFEVPSPCIGICQSDDKGYCKGCMRTRDERQSWITLDNDEKQKVIKRCVQRKRRKDGLVKTKAVEDAPEVSQPSLFDPPEKKSTLDTNTDFDFDDFEL</sequence>
<dbReference type="OrthoDB" id="8911262at2"/>
<protein>
    <recommendedName>
        <fullName evidence="4">DUF1289 domain-containing protein</fullName>
    </recommendedName>
</protein>
<feature type="compositionally biased region" description="Acidic residues" evidence="1">
    <location>
        <begin position="93"/>
        <end position="102"/>
    </location>
</feature>
<evidence type="ECO:0008006" key="4">
    <source>
        <dbReference type="Google" id="ProtNLM"/>
    </source>
</evidence>
<dbReference type="EMBL" id="FOHK01000003">
    <property type="protein sequence ID" value="SES91760.1"/>
    <property type="molecule type" value="Genomic_DNA"/>
</dbReference>
<name>A0A1I0ADH8_THASX</name>
<reference evidence="2 3" key="1">
    <citation type="submission" date="2016-10" db="EMBL/GenBank/DDBJ databases">
        <authorList>
            <person name="de Groot N.N."/>
        </authorList>
    </citation>
    <scope>NUCLEOTIDE SEQUENCE [LARGE SCALE GENOMIC DNA]</scope>
    <source>
        <strain evidence="2 3">DSM 19706</strain>
    </source>
</reference>
<dbReference type="PANTHER" id="PTHR35175">
    <property type="entry name" value="DUF1289 DOMAIN-CONTAINING PROTEIN"/>
    <property type="match status" value="1"/>
</dbReference>
<feature type="region of interest" description="Disordered" evidence="1">
    <location>
        <begin position="63"/>
        <end position="102"/>
    </location>
</feature>